<name>A0A151I015_9HYME</name>
<sequence length="230" mass="25700">MDALGCAVAKQNDVLATTRQMGNPLLVNTLSSPVYWTATDMSPARSYPSSDVLDSNRSSNMALPDATRPRDGMVHSILFSFPIPKRKDRLEKYSNPGIGDTVKRFYGAELCQSSRRTATRASSTFWITPANSTRDSQRNSGTGIQDTQSCCKEEQLLWSKSLSSSSSSFSLLLFPQDRRKRANRQERPSLATFQAATMTKNEDVSARFRSLIKSKVSFENSVILYVRIYN</sequence>
<feature type="region of interest" description="Disordered" evidence="1">
    <location>
        <begin position="44"/>
        <end position="67"/>
    </location>
</feature>
<dbReference type="Proteomes" id="UP000078540">
    <property type="component" value="Unassembled WGS sequence"/>
</dbReference>
<protein>
    <submittedName>
        <fullName evidence="2">Uncharacterized protein</fullName>
    </submittedName>
</protein>
<organism evidence="2 3">
    <name type="scientific">Atta colombica</name>
    <dbReference type="NCBI Taxonomy" id="520822"/>
    <lineage>
        <taxon>Eukaryota</taxon>
        <taxon>Metazoa</taxon>
        <taxon>Ecdysozoa</taxon>
        <taxon>Arthropoda</taxon>
        <taxon>Hexapoda</taxon>
        <taxon>Insecta</taxon>
        <taxon>Pterygota</taxon>
        <taxon>Neoptera</taxon>
        <taxon>Endopterygota</taxon>
        <taxon>Hymenoptera</taxon>
        <taxon>Apocrita</taxon>
        <taxon>Aculeata</taxon>
        <taxon>Formicoidea</taxon>
        <taxon>Formicidae</taxon>
        <taxon>Myrmicinae</taxon>
        <taxon>Atta</taxon>
    </lineage>
</organism>
<gene>
    <name evidence="2" type="ORF">ALC53_10903</name>
</gene>
<reference evidence="2 3" key="1">
    <citation type="submission" date="2015-09" db="EMBL/GenBank/DDBJ databases">
        <title>Atta colombica WGS genome.</title>
        <authorList>
            <person name="Nygaard S."/>
            <person name="Hu H."/>
            <person name="Boomsma J."/>
            <person name="Zhang G."/>
        </authorList>
    </citation>
    <scope>NUCLEOTIDE SEQUENCE [LARGE SCALE GENOMIC DNA]</scope>
    <source>
        <strain evidence="2">Treedump-2</strain>
        <tissue evidence="2">Whole body</tissue>
    </source>
</reference>
<proteinExistence type="predicted"/>
<dbReference type="EMBL" id="KQ976642">
    <property type="protein sequence ID" value="KYM78686.1"/>
    <property type="molecule type" value="Genomic_DNA"/>
</dbReference>
<evidence type="ECO:0000313" key="3">
    <source>
        <dbReference type="Proteomes" id="UP000078540"/>
    </source>
</evidence>
<keyword evidence="3" id="KW-1185">Reference proteome</keyword>
<evidence type="ECO:0000313" key="2">
    <source>
        <dbReference type="EMBL" id="KYM78686.1"/>
    </source>
</evidence>
<dbReference type="AlphaFoldDB" id="A0A151I015"/>
<evidence type="ECO:0000256" key="1">
    <source>
        <dbReference type="SAM" id="MobiDB-lite"/>
    </source>
</evidence>
<accession>A0A151I015</accession>
<feature type="compositionally biased region" description="Polar residues" evidence="1">
    <location>
        <begin position="47"/>
        <end position="61"/>
    </location>
</feature>